<dbReference type="EMBL" id="QYUL01000002">
    <property type="protein sequence ID" value="RJF81126.1"/>
    <property type="molecule type" value="Genomic_DNA"/>
</dbReference>
<comment type="caution">
    <text evidence="1">The sequence shown here is derived from an EMBL/GenBank/DDBJ whole genome shotgun (WGS) entry which is preliminary data.</text>
</comment>
<gene>
    <name evidence="1" type="ORF">D3877_12955</name>
</gene>
<organism evidence="1 2">
    <name type="scientific">Azospirillum cavernae</name>
    <dbReference type="NCBI Taxonomy" id="2320860"/>
    <lineage>
        <taxon>Bacteria</taxon>
        <taxon>Pseudomonadati</taxon>
        <taxon>Pseudomonadota</taxon>
        <taxon>Alphaproteobacteria</taxon>
        <taxon>Rhodospirillales</taxon>
        <taxon>Azospirillaceae</taxon>
        <taxon>Azospirillum</taxon>
    </lineage>
</organism>
<reference evidence="1 2" key="1">
    <citation type="submission" date="2018-09" db="EMBL/GenBank/DDBJ databases">
        <authorList>
            <person name="Zhu H."/>
        </authorList>
    </citation>
    <scope>NUCLEOTIDE SEQUENCE [LARGE SCALE GENOMIC DNA]</scope>
    <source>
        <strain evidence="1 2">K2W22B-5</strain>
    </source>
</reference>
<dbReference type="GO" id="GO:0019068">
    <property type="term" value="P:virion assembly"/>
    <property type="evidence" value="ECO:0007669"/>
    <property type="project" value="InterPro"/>
</dbReference>
<dbReference type="Proteomes" id="UP000283458">
    <property type="component" value="Unassembled WGS sequence"/>
</dbReference>
<sequence length="103" mass="10939">MNVWAQASAELADACLATFGEAAILFPGVAGAREVTVIFDEQWIETDPETGVGVSSSAPRVRARPSDFDGVHAGDRIRVRGKAWTLADLQPDGHGMTMGVLSR</sequence>
<evidence type="ECO:0000313" key="2">
    <source>
        <dbReference type="Proteomes" id="UP000283458"/>
    </source>
</evidence>
<protein>
    <submittedName>
        <fullName evidence="1">Uncharacterized protein</fullName>
    </submittedName>
</protein>
<proteinExistence type="predicted"/>
<dbReference type="InterPro" id="IPR053734">
    <property type="entry name" value="Phage_Head-Tail_Connect_sf"/>
</dbReference>
<dbReference type="Pfam" id="PF05354">
    <property type="entry name" value="Phage_attach"/>
    <property type="match status" value="1"/>
</dbReference>
<evidence type="ECO:0000313" key="1">
    <source>
        <dbReference type="EMBL" id="RJF81126.1"/>
    </source>
</evidence>
<keyword evidence="2" id="KW-1185">Reference proteome</keyword>
<dbReference type="RefSeq" id="WP_119831214.1">
    <property type="nucleotide sequence ID" value="NZ_QYUL01000002.1"/>
</dbReference>
<name>A0A418VVD5_9PROT</name>
<dbReference type="AlphaFoldDB" id="A0A418VVD5"/>
<dbReference type="InterPro" id="IPR008018">
    <property type="entry name" value="Phage_tail_attach_FII"/>
</dbReference>
<dbReference type="Gene3D" id="2.40.10.180">
    <property type="entry name" value="Phage tail proteins"/>
    <property type="match status" value="1"/>
</dbReference>
<accession>A0A418VVD5</accession>